<keyword evidence="2" id="KW-1185">Reference proteome</keyword>
<proteinExistence type="predicted"/>
<evidence type="ECO:0000313" key="2">
    <source>
        <dbReference type="Proteomes" id="UP000182521"/>
    </source>
</evidence>
<dbReference type="KEGG" id="frc:KX01_1432"/>
<protein>
    <submittedName>
        <fullName evidence="1">Uncharacterized protein</fullName>
    </submittedName>
</protein>
<dbReference type="Proteomes" id="UP000182521">
    <property type="component" value="Chromosome"/>
</dbReference>
<dbReference type="EMBL" id="CP009654">
    <property type="protein sequence ID" value="APC96943.1"/>
    <property type="molecule type" value="Genomic_DNA"/>
</dbReference>
<organism evidence="1 2">
    <name type="scientific">Francisella frigiditurris</name>
    <dbReference type="NCBI Taxonomy" id="1542390"/>
    <lineage>
        <taxon>Bacteria</taxon>
        <taxon>Pseudomonadati</taxon>
        <taxon>Pseudomonadota</taxon>
        <taxon>Gammaproteobacteria</taxon>
        <taxon>Thiotrichales</taxon>
        <taxon>Francisellaceae</taxon>
        <taxon>Francisella</taxon>
    </lineage>
</organism>
<evidence type="ECO:0000313" key="1">
    <source>
        <dbReference type="EMBL" id="APC96943.1"/>
    </source>
</evidence>
<gene>
    <name evidence="1" type="ORF">KX01_1432</name>
</gene>
<sequence>MFFYIQLLLNEKNNVYLTISTFEHIACVCKKDNNIYFFGQNNYFNNLEVYNQNISNYITPFRNHIPLYSNSQLIKEFDIATLEELNNTYFTINIYSLATTSIYKDALRNHKTNPYSYLYDEFINLLNTKIYALNISEYSHIIFTVLMSPRLVNHNIKDILKKIYNCKYENQCIKECKNGIFYLLYSYSRIGLLETFLEFACDDIKESILSTKKIENEYNFQYYCEQNKLSDLKKTINKSLTTYSVRCK</sequence>
<dbReference type="AlphaFoldDB" id="A0A1J0KTD3"/>
<dbReference type="RefSeq" id="WP_071664325.1">
    <property type="nucleotide sequence ID" value="NZ_CP009654.1"/>
</dbReference>
<accession>A0A1J0KTD3</accession>
<reference evidence="2" key="1">
    <citation type="submission" date="2014-10" db="EMBL/GenBank/DDBJ databases">
        <authorList>
            <person name="Kuske C.R."/>
            <person name="Challacombe J.F."/>
            <person name="Daligault H.E."/>
            <person name="Davenport K.W."/>
            <person name="Johnson S.L."/>
            <person name="Siddaramappa S."/>
            <person name="Petersen J.M."/>
        </authorList>
    </citation>
    <scope>NUCLEOTIDE SEQUENCE [LARGE SCALE GENOMIC DNA]</scope>
    <source>
        <strain evidence="2">CA97-1460</strain>
    </source>
</reference>
<name>A0A1J0KTD3_9GAMM</name>
<dbReference type="STRING" id="1542390.KX01_1432"/>